<keyword evidence="8" id="KW-0418">Kinase</keyword>
<dbReference type="Pfam" id="PF18409">
    <property type="entry name" value="Plk4_PB2"/>
    <property type="match status" value="1"/>
</dbReference>
<dbReference type="Pfam" id="PF18190">
    <property type="entry name" value="Plk4_PB1"/>
    <property type="match status" value="1"/>
</dbReference>
<dbReference type="Gene3D" id="3.30.1120.30">
    <property type="entry name" value="POLO box domain"/>
    <property type="match status" value="1"/>
</dbReference>
<evidence type="ECO:0000259" key="22">
    <source>
        <dbReference type="PROSITE" id="PS51985"/>
    </source>
</evidence>
<evidence type="ECO:0000313" key="23">
    <source>
        <dbReference type="EnsemblMetazoa" id="AALFPA23_008389.P11318"/>
    </source>
</evidence>
<dbReference type="InterPro" id="IPR033698">
    <property type="entry name" value="POLO_box_Plk4_2"/>
</dbReference>
<dbReference type="InterPro" id="IPR000959">
    <property type="entry name" value="POLO_box_dom"/>
</dbReference>
<feature type="domain" description="Cryptic POLO box 2 (CPB2)" evidence="22">
    <location>
        <begin position="628"/>
        <end position="731"/>
    </location>
</feature>
<evidence type="ECO:0000259" key="19">
    <source>
        <dbReference type="PROSITE" id="PS50011"/>
    </source>
</evidence>
<keyword evidence="11" id="KW-0206">Cytoskeleton</keyword>
<feature type="domain" description="Cryptic POLO box 1 (CPB1)" evidence="21">
    <location>
        <begin position="510"/>
        <end position="627"/>
    </location>
</feature>
<organism evidence="23 24">
    <name type="scientific">Aedes albopictus</name>
    <name type="common">Asian tiger mosquito</name>
    <name type="synonym">Stegomyia albopicta</name>
    <dbReference type="NCBI Taxonomy" id="7160"/>
    <lineage>
        <taxon>Eukaryota</taxon>
        <taxon>Metazoa</taxon>
        <taxon>Ecdysozoa</taxon>
        <taxon>Arthropoda</taxon>
        <taxon>Hexapoda</taxon>
        <taxon>Insecta</taxon>
        <taxon>Pterygota</taxon>
        <taxon>Neoptera</taxon>
        <taxon>Endopterygota</taxon>
        <taxon>Diptera</taxon>
        <taxon>Nematocera</taxon>
        <taxon>Culicoidea</taxon>
        <taxon>Culicidae</taxon>
        <taxon>Culicinae</taxon>
        <taxon>Aedini</taxon>
        <taxon>Aedes</taxon>
        <taxon>Stegomyia</taxon>
    </lineage>
</organism>
<evidence type="ECO:0000256" key="9">
    <source>
        <dbReference type="ARBA" id="ARBA00022840"/>
    </source>
</evidence>
<dbReference type="PROSITE" id="PS51985">
    <property type="entry name" value="CPB2"/>
    <property type="match status" value="1"/>
</dbReference>
<reference evidence="23" key="2">
    <citation type="submission" date="2025-05" db="UniProtKB">
        <authorList>
            <consortium name="EnsemblMetazoa"/>
        </authorList>
    </citation>
    <scope>IDENTIFICATION</scope>
    <source>
        <strain evidence="23">Foshan</strain>
    </source>
</reference>
<comment type="catalytic activity">
    <reaction evidence="16">
        <text>L-seryl-[protein] + ATP = O-phospho-L-seryl-[protein] + ADP + H(+)</text>
        <dbReference type="Rhea" id="RHEA:17989"/>
        <dbReference type="Rhea" id="RHEA-COMP:9863"/>
        <dbReference type="Rhea" id="RHEA-COMP:11604"/>
        <dbReference type="ChEBI" id="CHEBI:15378"/>
        <dbReference type="ChEBI" id="CHEBI:29999"/>
        <dbReference type="ChEBI" id="CHEBI:30616"/>
        <dbReference type="ChEBI" id="CHEBI:83421"/>
        <dbReference type="ChEBI" id="CHEBI:456216"/>
        <dbReference type="EC" id="2.7.11.21"/>
    </reaction>
</comment>
<dbReference type="CDD" id="cd13116">
    <property type="entry name" value="POLO_box_Plk4_3"/>
    <property type="match status" value="1"/>
</dbReference>
<dbReference type="PROSITE" id="PS50011">
    <property type="entry name" value="PROTEIN_KINASE_DOM"/>
    <property type="match status" value="1"/>
</dbReference>
<keyword evidence="7 17" id="KW-0547">Nucleotide-binding</keyword>
<dbReference type="InterPro" id="IPR047108">
    <property type="entry name" value="Plk4-like_POLO_box_2_sf"/>
</dbReference>
<proteinExistence type="predicted"/>
<dbReference type="Pfam" id="PF00069">
    <property type="entry name" value="Pkinase"/>
    <property type="match status" value="1"/>
</dbReference>
<dbReference type="SUPFAM" id="SSF56112">
    <property type="entry name" value="Protein kinase-like (PK-like)"/>
    <property type="match status" value="1"/>
</dbReference>
<dbReference type="GeneID" id="134291503"/>
<evidence type="ECO:0000256" key="7">
    <source>
        <dbReference type="ARBA" id="ARBA00022741"/>
    </source>
</evidence>
<evidence type="ECO:0000259" key="21">
    <source>
        <dbReference type="PROSITE" id="PS51984"/>
    </source>
</evidence>
<dbReference type="InterPro" id="IPR017441">
    <property type="entry name" value="Protein_kinase_ATP_BS"/>
</dbReference>
<evidence type="ECO:0000256" key="2">
    <source>
        <dbReference type="ARBA" id="ARBA00012424"/>
    </source>
</evidence>
<evidence type="ECO:0000259" key="20">
    <source>
        <dbReference type="PROSITE" id="PS50078"/>
    </source>
</evidence>
<dbReference type="PANTHER" id="PTHR24345">
    <property type="entry name" value="SERINE/THREONINE-PROTEIN KINASE PLK"/>
    <property type="match status" value="1"/>
</dbReference>
<dbReference type="InterPro" id="IPR046437">
    <property type="entry name" value="Ser_Thr-PK_POLO_box_1_sf"/>
</dbReference>
<dbReference type="InterPro" id="IPR033699">
    <property type="entry name" value="POLO_box_Plk4_1"/>
</dbReference>
<keyword evidence="6" id="KW-0808">Transferase</keyword>
<feature type="compositionally biased region" description="Basic residues" evidence="18">
    <location>
        <begin position="499"/>
        <end position="510"/>
    </location>
</feature>
<evidence type="ECO:0000256" key="18">
    <source>
        <dbReference type="SAM" id="MobiDB-lite"/>
    </source>
</evidence>
<keyword evidence="24" id="KW-1185">Reference proteome</keyword>
<evidence type="ECO:0000256" key="5">
    <source>
        <dbReference type="ARBA" id="ARBA00022527"/>
    </source>
</evidence>
<feature type="region of interest" description="Disordered" evidence="18">
    <location>
        <begin position="489"/>
        <end position="516"/>
    </location>
</feature>
<evidence type="ECO:0000256" key="4">
    <source>
        <dbReference type="ARBA" id="ARBA00022490"/>
    </source>
</evidence>
<dbReference type="Proteomes" id="UP000069940">
    <property type="component" value="Unassembled WGS sequence"/>
</dbReference>
<dbReference type="EC" id="2.7.11.21" evidence="2"/>
<name>A0ABM1YEC9_AEDAL</name>
<dbReference type="PANTHER" id="PTHR24345:SF91">
    <property type="entry name" value="SERINE_THREONINE-PROTEIN KINASE PLK4"/>
    <property type="match status" value="1"/>
</dbReference>
<dbReference type="InterPro" id="IPR011009">
    <property type="entry name" value="Kinase-like_dom_sf"/>
</dbReference>
<comment type="catalytic activity">
    <reaction evidence="15">
        <text>L-threonyl-[protein] + ATP = O-phospho-L-threonyl-[protein] + ADP + H(+)</text>
        <dbReference type="Rhea" id="RHEA:46608"/>
        <dbReference type="Rhea" id="RHEA-COMP:11060"/>
        <dbReference type="Rhea" id="RHEA-COMP:11605"/>
        <dbReference type="ChEBI" id="CHEBI:15378"/>
        <dbReference type="ChEBI" id="CHEBI:30013"/>
        <dbReference type="ChEBI" id="CHEBI:30616"/>
        <dbReference type="ChEBI" id="CHEBI:61977"/>
        <dbReference type="ChEBI" id="CHEBI:456216"/>
        <dbReference type="EC" id="2.7.11.21"/>
    </reaction>
</comment>
<dbReference type="PROSITE" id="PS51984">
    <property type="entry name" value="CPB1"/>
    <property type="match status" value="1"/>
</dbReference>
<dbReference type="PROSITE" id="PS50078">
    <property type="entry name" value="POLO_BOX"/>
    <property type="match status" value="1"/>
</dbReference>
<dbReference type="CDD" id="cd13115">
    <property type="entry name" value="POLO_box_Plk4_2"/>
    <property type="match status" value="1"/>
</dbReference>
<evidence type="ECO:0000256" key="1">
    <source>
        <dbReference type="ARBA" id="ARBA00004114"/>
    </source>
</evidence>
<dbReference type="Gene3D" id="1.10.510.10">
    <property type="entry name" value="Transferase(Phosphotransferase) domain 1"/>
    <property type="match status" value="1"/>
</dbReference>
<accession>A0ABM1YEC9</accession>
<feature type="domain" description="Protein kinase" evidence="19">
    <location>
        <begin position="10"/>
        <end position="263"/>
    </location>
</feature>
<dbReference type="RefSeq" id="XP_062715286.1">
    <property type="nucleotide sequence ID" value="XM_062859302.1"/>
</dbReference>
<feature type="domain" description="POLO box" evidence="20">
    <location>
        <begin position="797"/>
        <end position="879"/>
    </location>
</feature>
<feature type="region of interest" description="Disordered" evidence="18">
    <location>
        <begin position="721"/>
        <end position="792"/>
    </location>
</feature>
<dbReference type="PROSITE" id="PS00107">
    <property type="entry name" value="PROTEIN_KINASE_ATP"/>
    <property type="match status" value="1"/>
</dbReference>
<feature type="compositionally biased region" description="Polar residues" evidence="18">
    <location>
        <begin position="740"/>
        <end position="757"/>
    </location>
</feature>
<dbReference type="InterPro" id="IPR036947">
    <property type="entry name" value="POLO_box_dom_sf"/>
</dbReference>
<feature type="compositionally biased region" description="Polar residues" evidence="18">
    <location>
        <begin position="765"/>
        <end position="776"/>
    </location>
</feature>
<feature type="binding site" evidence="17">
    <location>
        <position position="39"/>
    </location>
    <ligand>
        <name>ATP</name>
        <dbReference type="ChEBI" id="CHEBI:30616"/>
    </ligand>
</feature>
<evidence type="ECO:0000256" key="11">
    <source>
        <dbReference type="ARBA" id="ARBA00023212"/>
    </source>
</evidence>
<evidence type="ECO:0000256" key="15">
    <source>
        <dbReference type="ARBA" id="ARBA00047802"/>
    </source>
</evidence>
<dbReference type="CDD" id="cd13114">
    <property type="entry name" value="POLO_box_Plk4_1"/>
    <property type="match status" value="1"/>
</dbReference>
<dbReference type="InterPro" id="IPR033696">
    <property type="entry name" value="POLO_box_Plk4_C"/>
</dbReference>
<reference evidence="24" key="1">
    <citation type="journal article" date="2015" name="Proc. Natl. Acad. Sci. U.S.A.">
        <title>Genome sequence of the Asian Tiger mosquito, Aedes albopictus, reveals insights into its biology, genetics, and evolution.</title>
        <authorList>
            <person name="Chen X.G."/>
            <person name="Jiang X."/>
            <person name="Gu J."/>
            <person name="Xu M."/>
            <person name="Wu Y."/>
            <person name="Deng Y."/>
            <person name="Zhang C."/>
            <person name="Bonizzoni M."/>
            <person name="Dermauw W."/>
            <person name="Vontas J."/>
            <person name="Armbruster P."/>
            <person name="Huang X."/>
            <person name="Yang Y."/>
            <person name="Zhang H."/>
            <person name="He W."/>
            <person name="Peng H."/>
            <person name="Liu Y."/>
            <person name="Wu K."/>
            <person name="Chen J."/>
            <person name="Lirakis M."/>
            <person name="Topalis P."/>
            <person name="Van Leeuwen T."/>
            <person name="Hall A.B."/>
            <person name="Jiang X."/>
            <person name="Thorpe C."/>
            <person name="Mueller R.L."/>
            <person name="Sun C."/>
            <person name="Waterhouse R.M."/>
            <person name="Yan G."/>
            <person name="Tu Z.J."/>
            <person name="Fang X."/>
            <person name="James A.A."/>
        </authorList>
    </citation>
    <scope>NUCLEOTIDE SEQUENCE [LARGE SCALE GENOMIC DNA]</scope>
    <source>
        <strain evidence="24">Foshan</strain>
    </source>
</reference>
<dbReference type="Gene3D" id="3.30.1120.120">
    <property type="match status" value="1"/>
</dbReference>
<dbReference type="Gene3D" id="3.30.1120.130">
    <property type="match status" value="1"/>
</dbReference>
<evidence type="ECO:0000256" key="12">
    <source>
        <dbReference type="ARBA" id="ARBA00030332"/>
    </source>
</evidence>
<keyword evidence="10" id="KW-0832">Ubl conjugation</keyword>
<keyword evidence="5" id="KW-0723">Serine/threonine-protein kinase</keyword>
<dbReference type="InterPro" id="IPR000719">
    <property type="entry name" value="Prot_kinase_dom"/>
</dbReference>
<evidence type="ECO:0000256" key="3">
    <source>
        <dbReference type="ARBA" id="ARBA00020245"/>
    </source>
</evidence>
<dbReference type="InterPro" id="IPR008266">
    <property type="entry name" value="Tyr_kinase_AS"/>
</dbReference>
<evidence type="ECO:0000256" key="13">
    <source>
        <dbReference type="ARBA" id="ARBA00030429"/>
    </source>
</evidence>
<keyword evidence="9 17" id="KW-0067">ATP-binding</keyword>
<sequence>MDFGDRIEDYEVYEILGKGGFASVYRAKCLGTGNFVAIKMIDKKLMQSSGMANRVRQEVSIHSQLKHPSILELYTFFEDANYVYLVLELAENGELQRYLRETKKTFNEYEAASVLKQVVDGLLYLHSHHILHRDMSLANLLLTKQMTVKISDFGLATQLTRPDEKHMTLCGTPNYISPEVASRASHGLPADVWGLGCMLYTFLVGKPPFDTEGVKSTLTKVVMSNYTIPSYISAEARDLIDQLLKKNPAERIKLDQVLQHPFMQKATGFSYRAGGTLASSDSGVVTMSSNGSSNRSNIPSGYGHDRFQPAPIGHQIPLRYQPISEHEYDFQESILPPQRPKSASHNKPTSDFFSGVSNDRRMMAPPSRAIQHHLNQISLLQQFNSLELMEKYNINKADIASVGRSASEGSSGMLLQEQHQRHQQQQHHAISLLNSKPKSASISMLYQIPGSGEPSSFGEKENYIHHKRDERETPLNLGDYDFIDHCQPKGKDYASRSATPKRRSPAKSPRKRLDVPPLNTARLLPNRHKTKNAILSIRSSGEVVLEFIKFKTRYKEDRVVDVCRISSDGLRFVLYHPDGGKGVPIEDEPPDVPPGGADSIFSYENLPEKHWKKYQYAARFVQMVKAKTPKITYYSEKAKCQLMETLEDYEASFYSGTKIVKSPQDGVKIVDSNGITIRTTANLSSSQNAEYQHFQQTMEHCLNIERALSAIQTGKTFPLIIGRRPAHAPPPSSSSSSSSTKENQIYSNISSPNTPHTPHQMPSFAMSTGSHTSAGNPLSRRPIPSSKPVPPNFSNVATKKCTIPGIGTAVQLSQGVVQVQFLDGATLSLIPIEQGGGVTFSPAIGSPLQHYSTQDDALLPATLRDKIGQMPAILRELNTAPVPSIPFNFVEGSSPRTPLTRFMR</sequence>
<evidence type="ECO:0000256" key="14">
    <source>
        <dbReference type="ARBA" id="ARBA00030924"/>
    </source>
</evidence>
<keyword evidence="4" id="KW-0963">Cytoplasm</keyword>
<dbReference type="SUPFAM" id="SSF82615">
    <property type="entry name" value="Polo-box domain"/>
    <property type="match status" value="1"/>
</dbReference>
<evidence type="ECO:0000256" key="10">
    <source>
        <dbReference type="ARBA" id="ARBA00022843"/>
    </source>
</evidence>
<evidence type="ECO:0000256" key="17">
    <source>
        <dbReference type="PROSITE-ProRule" id="PRU10141"/>
    </source>
</evidence>
<dbReference type="EnsemblMetazoa" id="AALFPA23_008389.R11318">
    <property type="protein sequence ID" value="AALFPA23_008389.P11318"/>
    <property type="gene ID" value="AALFPA23_008389"/>
</dbReference>
<protein>
    <recommendedName>
        <fullName evidence="3">Serine/threonine-protein kinase PLK4</fullName>
        <ecNumber evidence="2">2.7.11.21</ecNumber>
    </recommendedName>
    <alternativeName>
        <fullName evidence="12">Polo-like kinase 4</fullName>
    </alternativeName>
    <alternativeName>
        <fullName evidence="13 14">Serine/threonine-protein kinase SAK</fullName>
    </alternativeName>
</protein>
<comment type="subcellular location">
    <subcellularLocation>
        <location evidence="1">Cytoplasm</location>
        <location evidence="1">Cytoskeleton</location>
        <location evidence="1">Microtubule organizing center</location>
        <location evidence="1">Centrosome</location>
        <location evidence="1">Centriole</location>
    </subcellularLocation>
</comment>
<evidence type="ECO:0000256" key="6">
    <source>
        <dbReference type="ARBA" id="ARBA00022679"/>
    </source>
</evidence>
<evidence type="ECO:0000256" key="8">
    <source>
        <dbReference type="ARBA" id="ARBA00022777"/>
    </source>
</evidence>
<dbReference type="PROSITE" id="PS00109">
    <property type="entry name" value="PROTEIN_KINASE_TYR"/>
    <property type="match status" value="1"/>
</dbReference>
<evidence type="ECO:0000256" key="16">
    <source>
        <dbReference type="ARBA" id="ARBA00048347"/>
    </source>
</evidence>
<evidence type="ECO:0000313" key="24">
    <source>
        <dbReference type="Proteomes" id="UP000069940"/>
    </source>
</evidence>